<evidence type="ECO:0000256" key="1">
    <source>
        <dbReference type="SAM" id="Phobius"/>
    </source>
</evidence>
<dbReference type="EMBL" id="CP018145">
    <property type="protein sequence ID" value="ASJ54484.1"/>
    <property type="molecule type" value="Genomic_DNA"/>
</dbReference>
<dbReference type="RefSeq" id="WP_088908226.1">
    <property type="nucleotide sequence ID" value="NZ_CP018145.1"/>
</dbReference>
<feature type="transmembrane region" description="Helical" evidence="1">
    <location>
        <begin position="116"/>
        <end position="134"/>
    </location>
</feature>
<feature type="transmembrane region" description="Helical" evidence="1">
    <location>
        <begin position="21"/>
        <end position="48"/>
    </location>
</feature>
<keyword evidence="1" id="KW-0472">Membrane</keyword>
<gene>
    <name evidence="2" type="ORF">BP422_13510</name>
</gene>
<dbReference type="Pfam" id="PF06182">
    <property type="entry name" value="ABC2_membrane_6"/>
    <property type="match status" value="1"/>
</dbReference>
<keyword evidence="1" id="KW-0812">Transmembrane</keyword>
<protein>
    <submittedName>
        <fullName evidence="2">ABC transporter permease</fullName>
    </submittedName>
</protein>
<dbReference type="AlphaFoldDB" id="A0A220MHF0"/>
<dbReference type="InterPro" id="IPR010390">
    <property type="entry name" value="ABC-2_transporter-like"/>
</dbReference>
<feature type="transmembrane region" description="Helical" evidence="1">
    <location>
        <begin position="140"/>
        <end position="171"/>
    </location>
</feature>
<name>A0A220MHF0_9BACL</name>
<accession>A0A220MHF0</accession>
<dbReference type="PANTHER" id="PTHR36833:SF1">
    <property type="entry name" value="INTEGRAL MEMBRANE TRANSPORT PROTEIN"/>
    <property type="match status" value="1"/>
</dbReference>
<organism evidence="2 3">
    <name type="scientific">Brevibacillus formosus</name>
    <dbReference type="NCBI Taxonomy" id="54913"/>
    <lineage>
        <taxon>Bacteria</taxon>
        <taxon>Bacillati</taxon>
        <taxon>Bacillota</taxon>
        <taxon>Bacilli</taxon>
        <taxon>Bacillales</taxon>
        <taxon>Paenibacillaceae</taxon>
        <taxon>Brevibacillus</taxon>
    </lineage>
</organism>
<dbReference type="Proteomes" id="UP000197781">
    <property type="component" value="Chromosome"/>
</dbReference>
<dbReference type="PANTHER" id="PTHR36833">
    <property type="entry name" value="SLR0610 PROTEIN-RELATED"/>
    <property type="match status" value="1"/>
</dbReference>
<feature type="transmembrane region" description="Helical" evidence="1">
    <location>
        <begin position="54"/>
        <end position="76"/>
    </location>
</feature>
<evidence type="ECO:0000313" key="2">
    <source>
        <dbReference type="EMBL" id="ASJ54484.1"/>
    </source>
</evidence>
<evidence type="ECO:0000313" key="3">
    <source>
        <dbReference type="Proteomes" id="UP000197781"/>
    </source>
</evidence>
<dbReference type="KEGG" id="bfm:BP422_13510"/>
<proteinExistence type="predicted"/>
<feature type="transmembrane region" description="Helical" evidence="1">
    <location>
        <begin position="229"/>
        <end position="250"/>
    </location>
</feature>
<reference evidence="2 3" key="1">
    <citation type="submission" date="2016-11" db="EMBL/GenBank/DDBJ databases">
        <authorList>
            <person name="Jaros S."/>
            <person name="Januszkiewicz K."/>
            <person name="Wedrychowicz H."/>
        </authorList>
    </citation>
    <scope>NUCLEOTIDE SEQUENCE [LARGE SCALE GENOMIC DNA]</scope>
    <source>
        <strain evidence="2 3">NF2</strain>
    </source>
</reference>
<keyword evidence="1" id="KW-1133">Transmembrane helix</keyword>
<feature type="transmembrane region" description="Helical" evidence="1">
    <location>
        <begin position="200"/>
        <end position="217"/>
    </location>
</feature>
<sequence>MFALYRKLIAASIRSQMQYKINFVTSAATTGMIMVLDFIILSAILYRFHDVVGWNIYEVGMLYGISSASVSLYRLFAPEINDFEKYIVQGELDQLLIRPVSPLLLLLTRNLDLSRVGGLVQGVSVLVISLSGLAVEGQSIMGLVLFSPVAILSGGVIYFSIGLATAGVAFWTHQMKDMLTFTIYAPANASNYPIGLYPNWLKWLFFSAIPIAYMNYLPMLTLLDKGGEWFYPILTPVAAASAFYFARMLWNVGIRHYHSTGS</sequence>